<sequence>MTGLAVSTNSSVAQAEYESELQRLEDQYDSEQAIQQAVDEHASDVLQSLSERDVIESASASSLPLAESLEIEAIETSEGSDGVAATAIVEEDEPTGFIAISQTTDDHDLSLYVQPEREHAYAYVTDDDGTTLFKSASDDTPRTASAEDDSVTILQSCDEVCYEARCTDESCYYFWNVGIDYRCCVDSSGNEDCSRTGTSGCQCGNRECQ</sequence>
<gene>
    <name evidence="1" type="ORF">SAMN05216285_3678</name>
</gene>
<dbReference type="EMBL" id="FOIS01000004">
    <property type="protein sequence ID" value="SEW27447.1"/>
    <property type="molecule type" value="Genomic_DNA"/>
</dbReference>
<evidence type="ECO:0000313" key="1">
    <source>
        <dbReference type="EMBL" id="SEW27447.1"/>
    </source>
</evidence>
<name>A0A1I0QJS1_9EURY</name>
<dbReference type="AlphaFoldDB" id="A0A1I0QJS1"/>
<protein>
    <submittedName>
        <fullName evidence="1">Uncharacterized protein</fullName>
    </submittedName>
</protein>
<dbReference type="Proteomes" id="UP000183275">
    <property type="component" value="Unassembled WGS sequence"/>
</dbReference>
<accession>A0A1I0QJS1</accession>
<dbReference type="RefSeq" id="WP_049991950.1">
    <property type="nucleotide sequence ID" value="NZ_FOIS01000004.1"/>
</dbReference>
<reference evidence="2" key="1">
    <citation type="submission" date="2016-10" db="EMBL/GenBank/DDBJ databases">
        <authorList>
            <person name="Varghese N."/>
        </authorList>
    </citation>
    <scope>NUCLEOTIDE SEQUENCE [LARGE SCALE GENOMIC DNA]</scope>
    <source>
        <strain evidence="2">CGMCC 1.12284</strain>
    </source>
</reference>
<organism evidence="1 2">
    <name type="scientific">Natrinema salifodinae</name>
    <dbReference type="NCBI Taxonomy" id="1202768"/>
    <lineage>
        <taxon>Archaea</taxon>
        <taxon>Methanobacteriati</taxon>
        <taxon>Methanobacteriota</taxon>
        <taxon>Stenosarchaea group</taxon>
        <taxon>Halobacteria</taxon>
        <taxon>Halobacteriales</taxon>
        <taxon>Natrialbaceae</taxon>
        <taxon>Natrinema</taxon>
    </lineage>
</organism>
<evidence type="ECO:0000313" key="2">
    <source>
        <dbReference type="Proteomes" id="UP000183275"/>
    </source>
</evidence>
<keyword evidence="2" id="KW-1185">Reference proteome</keyword>
<proteinExistence type="predicted"/>